<dbReference type="SMART" id="SM00704">
    <property type="entry name" value="ZnF_CDGSH"/>
    <property type="match status" value="2"/>
</dbReference>
<evidence type="ECO:0000256" key="2">
    <source>
        <dbReference type="ARBA" id="ARBA00022723"/>
    </source>
</evidence>
<dbReference type="RefSeq" id="WP_091689601.1">
    <property type="nucleotide sequence ID" value="NZ_CAAGSJ010000001.1"/>
</dbReference>
<reference evidence="7" key="1">
    <citation type="submission" date="2016-10" db="EMBL/GenBank/DDBJ databases">
        <authorList>
            <person name="Varghese N."/>
            <person name="Submissions S."/>
        </authorList>
    </citation>
    <scope>NUCLEOTIDE SEQUENCE [LARGE SCALE GENOMIC DNA]</scope>
    <source>
        <strain evidence="7">SLH 33</strain>
    </source>
</reference>
<keyword evidence="4" id="KW-0411">Iron-sulfur</keyword>
<gene>
    <name evidence="6" type="ORF">SAMN04488587_1096</name>
</gene>
<organism evidence="6 7">
    <name type="scientific">Methanococcoides vulcani</name>
    <dbReference type="NCBI Taxonomy" id="1353158"/>
    <lineage>
        <taxon>Archaea</taxon>
        <taxon>Methanobacteriati</taxon>
        <taxon>Methanobacteriota</taxon>
        <taxon>Stenosarchaea group</taxon>
        <taxon>Methanomicrobia</taxon>
        <taxon>Methanosarcinales</taxon>
        <taxon>Methanosarcinaceae</taxon>
        <taxon>Methanococcoides</taxon>
    </lineage>
</organism>
<name>A0A1H9ZG46_9EURY</name>
<sequence length="211" mass="23465">MTDNKTSIQPSTNGPYLAKELNNLKNSKGETFEPKPMVALCRCGQSSTKPFCDGTHVKVGFTGEKLEGRQPDKVDDYVGKDITIHDNRGVCSHRGYCTDNLPSVFRMKQEPWIDPEGASVEDIMRVIEMCPSGALSYTKDGVLHKELDKEPGVTISKDGPYEVVGGIELDDPDGNTPESKEHYTLCRCGASKNKPFCNGEHWYVEFKDEKN</sequence>
<dbReference type="Pfam" id="PF06902">
    <property type="entry name" value="Fer4_19"/>
    <property type="match status" value="1"/>
</dbReference>
<keyword evidence="2" id="KW-0479">Metal-binding</keyword>
<keyword evidence="1" id="KW-0001">2Fe-2S</keyword>
<dbReference type="Pfam" id="PF09360">
    <property type="entry name" value="zf-CDGSH"/>
    <property type="match status" value="2"/>
</dbReference>
<dbReference type="EMBL" id="FOHQ01000002">
    <property type="protein sequence ID" value="SES80480.1"/>
    <property type="molecule type" value="Genomic_DNA"/>
</dbReference>
<feature type="domain" description="Iron-binding zinc finger CDGSH type" evidence="5">
    <location>
        <begin position="25"/>
        <end position="62"/>
    </location>
</feature>
<evidence type="ECO:0000256" key="1">
    <source>
        <dbReference type="ARBA" id="ARBA00022714"/>
    </source>
</evidence>
<proteinExistence type="predicted"/>
<dbReference type="STRING" id="1353158.SAMN04488587_1096"/>
<dbReference type="GO" id="GO:0051537">
    <property type="term" value="F:2 iron, 2 sulfur cluster binding"/>
    <property type="evidence" value="ECO:0007669"/>
    <property type="project" value="UniProtKB-KW"/>
</dbReference>
<keyword evidence="7" id="KW-1185">Reference proteome</keyword>
<dbReference type="InterPro" id="IPR018967">
    <property type="entry name" value="FeS-contain_CDGSH-typ"/>
</dbReference>
<evidence type="ECO:0000313" key="7">
    <source>
        <dbReference type="Proteomes" id="UP000243338"/>
    </source>
</evidence>
<dbReference type="InterPro" id="IPR010693">
    <property type="entry name" value="Divergent_4Fe-4S_mono-cluster"/>
</dbReference>
<keyword evidence="3" id="KW-0408">Iron</keyword>
<dbReference type="InterPro" id="IPR042216">
    <property type="entry name" value="MitoNEET_CISD"/>
</dbReference>
<dbReference type="GO" id="GO:0046872">
    <property type="term" value="F:metal ion binding"/>
    <property type="evidence" value="ECO:0007669"/>
    <property type="project" value="UniProtKB-KW"/>
</dbReference>
<dbReference type="GO" id="GO:0005737">
    <property type="term" value="C:cytoplasm"/>
    <property type="evidence" value="ECO:0007669"/>
    <property type="project" value="UniProtKB-ARBA"/>
</dbReference>
<evidence type="ECO:0000313" key="6">
    <source>
        <dbReference type="EMBL" id="SES80480.1"/>
    </source>
</evidence>
<protein>
    <submittedName>
        <fullName evidence="6">Uncharacterized Fe-S cluster protein YjdI</fullName>
    </submittedName>
</protein>
<feature type="domain" description="Iron-binding zinc finger CDGSH type" evidence="5">
    <location>
        <begin position="162"/>
        <end position="207"/>
    </location>
</feature>
<dbReference type="Gene3D" id="3.40.5.90">
    <property type="entry name" value="CDGSH iron-sulfur domain, mitoNEET-type"/>
    <property type="match status" value="2"/>
</dbReference>
<accession>A0A1H9ZG46</accession>
<dbReference type="OrthoDB" id="5781at2157"/>
<evidence type="ECO:0000256" key="3">
    <source>
        <dbReference type="ARBA" id="ARBA00023004"/>
    </source>
</evidence>
<dbReference type="AlphaFoldDB" id="A0A1H9ZG46"/>
<dbReference type="InterPro" id="IPR052950">
    <property type="entry name" value="CISD"/>
</dbReference>
<dbReference type="PANTHER" id="PTHR46491">
    <property type="entry name" value="CDGSH IRON SULFUR DOMAIN PROTEIN HOMOLOG"/>
    <property type="match status" value="1"/>
</dbReference>
<evidence type="ECO:0000256" key="4">
    <source>
        <dbReference type="ARBA" id="ARBA00023014"/>
    </source>
</evidence>
<evidence type="ECO:0000259" key="5">
    <source>
        <dbReference type="SMART" id="SM00704"/>
    </source>
</evidence>
<dbReference type="PANTHER" id="PTHR46491:SF3">
    <property type="entry name" value="CDGSH IRON-SULFUR DOMAIN-CONTAINING PROTEIN 3, MITOCHONDRIAL"/>
    <property type="match status" value="1"/>
</dbReference>
<dbReference type="Proteomes" id="UP000243338">
    <property type="component" value="Unassembled WGS sequence"/>
</dbReference>